<organism evidence="1 2">
    <name type="scientific">Rhodovulum visakhapatnamense</name>
    <dbReference type="NCBI Taxonomy" id="364297"/>
    <lineage>
        <taxon>Bacteria</taxon>
        <taxon>Pseudomonadati</taxon>
        <taxon>Pseudomonadota</taxon>
        <taxon>Alphaproteobacteria</taxon>
        <taxon>Rhodobacterales</taxon>
        <taxon>Paracoccaceae</taxon>
        <taxon>Rhodovulum</taxon>
    </lineage>
</organism>
<reference evidence="1 2" key="1">
    <citation type="submission" date="2019-03" db="EMBL/GenBank/DDBJ databases">
        <title>Genomic Encyclopedia of Type Strains, Phase IV (KMG-IV): sequencing the most valuable type-strain genomes for metagenomic binning, comparative biology and taxonomic classification.</title>
        <authorList>
            <person name="Goeker M."/>
        </authorList>
    </citation>
    <scope>NUCLEOTIDE SEQUENCE [LARGE SCALE GENOMIC DNA]</scope>
    <source>
        <strain evidence="1 2">JA181</strain>
    </source>
</reference>
<proteinExistence type="predicted"/>
<protein>
    <submittedName>
        <fullName evidence="1">Uncharacterized protein</fullName>
    </submittedName>
</protein>
<dbReference type="Proteomes" id="UP000295484">
    <property type="component" value="Unassembled WGS sequence"/>
</dbReference>
<dbReference type="EMBL" id="SOEB01000008">
    <property type="protein sequence ID" value="TDX29618.1"/>
    <property type="molecule type" value="Genomic_DNA"/>
</dbReference>
<dbReference type="RefSeq" id="WP_256359800.1">
    <property type="nucleotide sequence ID" value="NZ_SOEB01000008.1"/>
</dbReference>
<name>A0A4V3GU91_9RHOB</name>
<evidence type="ECO:0000313" key="1">
    <source>
        <dbReference type="EMBL" id="TDX29618.1"/>
    </source>
</evidence>
<comment type="caution">
    <text evidence="1">The sequence shown here is derived from an EMBL/GenBank/DDBJ whole genome shotgun (WGS) entry which is preliminary data.</text>
</comment>
<accession>A0A4V3GU91</accession>
<dbReference type="AlphaFoldDB" id="A0A4V3GU91"/>
<evidence type="ECO:0000313" key="2">
    <source>
        <dbReference type="Proteomes" id="UP000295484"/>
    </source>
</evidence>
<gene>
    <name evidence="1" type="ORF">EV657_10837</name>
</gene>
<sequence>MLDEGVDIGGVLKNYDRTNYEVQRSYCHPEMVAEAEASVVQ</sequence>